<dbReference type="GeneID" id="131803846"/>
<protein>
    <submittedName>
        <fullName evidence="2">Uncharacterized protein LOC131803846</fullName>
    </submittedName>
</protein>
<organism evidence="1 2">
    <name type="scientific">Musca domestica</name>
    <name type="common">House fly</name>
    <dbReference type="NCBI Taxonomy" id="7370"/>
    <lineage>
        <taxon>Eukaryota</taxon>
        <taxon>Metazoa</taxon>
        <taxon>Ecdysozoa</taxon>
        <taxon>Arthropoda</taxon>
        <taxon>Hexapoda</taxon>
        <taxon>Insecta</taxon>
        <taxon>Pterygota</taxon>
        <taxon>Neoptera</taxon>
        <taxon>Endopterygota</taxon>
        <taxon>Diptera</taxon>
        <taxon>Brachycera</taxon>
        <taxon>Muscomorpha</taxon>
        <taxon>Muscoidea</taxon>
        <taxon>Muscidae</taxon>
        <taxon>Musca</taxon>
    </lineage>
</organism>
<dbReference type="PANTHER" id="PTHR47331:SF5">
    <property type="entry name" value="RIBONUCLEASE H"/>
    <property type="match status" value="1"/>
</dbReference>
<dbReference type="RefSeq" id="XP_058981598.1">
    <property type="nucleotide sequence ID" value="XM_059125615.1"/>
</dbReference>
<dbReference type="Proteomes" id="UP001652621">
    <property type="component" value="Unplaced"/>
</dbReference>
<dbReference type="PANTHER" id="PTHR47331">
    <property type="entry name" value="PHD-TYPE DOMAIN-CONTAINING PROTEIN"/>
    <property type="match status" value="1"/>
</dbReference>
<proteinExistence type="predicted"/>
<reference evidence="2" key="1">
    <citation type="submission" date="2025-08" db="UniProtKB">
        <authorList>
            <consortium name="RefSeq"/>
        </authorList>
    </citation>
    <scope>IDENTIFICATION</scope>
    <source>
        <strain evidence="2">Aabys</strain>
        <tissue evidence="2">Whole body</tissue>
    </source>
</reference>
<evidence type="ECO:0000313" key="2">
    <source>
        <dbReference type="RefSeq" id="XP_058981598.1"/>
    </source>
</evidence>
<keyword evidence="1" id="KW-1185">Reference proteome</keyword>
<name>A0ABM3V731_MUSDO</name>
<sequence>MSYNDNYKCPFCHARHGLRNCRTFLQLPPTQKAVCVTVQEYCANCLGMSHKVADCPLLEGCRRCQLPHNTMLHALDETGKEWLKMTAEVLLHIPGLIDSPIKVRVYINPLKTESTIRFGGPLPAFKPEFGASVRVVLTSMRNRVRTYTGTLKRRHKPPRTMPSRPLDLRCLKGLYPKKDVADQELYRPGPVNIVLGSDASEGIFMGLPVFRPNLPYAQKTIFGWTFFGEVPVNRSQIMIPDSMALQD</sequence>
<accession>A0ABM3V731</accession>
<evidence type="ECO:0000313" key="1">
    <source>
        <dbReference type="Proteomes" id="UP001652621"/>
    </source>
</evidence>
<gene>
    <name evidence="2" type="primary">LOC131803846</name>
</gene>